<keyword evidence="10" id="KW-0808">Transferase</keyword>
<dbReference type="InterPro" id="IPR017441">
    <property type="entry name" value="Protein_kinase_ATP_BS"/>
</dbReference>
<evidence type="ECO:0000256" key="1">
    <source>
        <dbReference type="ARBA" id="ARBA00009646"/>
    </source>
</evidence>
<dbReference type="InterPro" id="IPR011009">
    <property type="entry name" value="Kinase-like_dom_sf"/>
</dbReference>
<evidence type="ECO:0000313" key="11">
    <source>
        <dbReference type="Proteomes" id="UP000243579"/>
    </source>
</evidence>
<dbReference type="InterPro" id="IPR008271">
    <property type="entry name" value="Ser/Thr_kinase_AS"/>
</dbReference>
<feature type="binding site" evidence="6">
    <location>
        <position position="332"/>
    </location>
    <ligand>
        <name>ATP</name>
        <dbReference type="ChEBI" id="CHEBI:30616"/>
    </ligand>
</feature>
<feature type="transmembrane region" description="Helical" evidence="7">
    <location>
        <begin position="233"/>
        <end position="262"/>
    </location>
</feature>
<keyword evidence="11" id="KW-1185">Reference proteome</keyword>
<evidence type="ECO:0000313" key="10">
    <source>
        <dbReference type="EMBL" id="OQR92151.1"/>
    </source>
</evidence>
<dbReference type="Proteomes" id="UP000243579">
    <property type="component" value="Unassembled WGS sequence"/>
</dbReference>
<proteinExistence type="inferred from homology"/>
<dbReference type="InterPro" id="IPR001245">
    <property type="entry name" value="Ser-Thr/Tyr_kinase_cat_dom"/>
</dbReference>
<dbReference type="Gene3D" id="1.10.510.10">
    <property type="entry name" value="Transferase(Phosphotransferase) domain 1"/>
    <property type="match status" value="1"/>
</dbReference>
<dbReference type="AlphaFoldDB" id="A0A1V9Z2F5"/>
<dbReference type="InterPro" id="IPR011024">
    <property type="entry name" value="G_crystallin-like"/>
</dbReference>
<evidence type="ECO:0000256" key="5">
    <source>
        <dbReference type="ARBA" id="ARBA00022840"/>
    </source>
</evidence>
<keyword evidence="7" id="KW-0812">Transmembrane</keyword>
<comment type="caution">
    <text evidence="10">The sequence shown here is derived from an EMBL/GenBank/DDBJ whole genome shotgun (WGS) entry which is preliminary data.</text>
</comment>
<dbReference type="SMART" id="SM00247">
    <property type="entry name" value="XTALbg"/>
    <property type="match status" value="1"/>
</dbReference>
<dbReference type="PROSITE" id="PS00107">
    <property type="entry name" value="PROTEIN_KINASE_ATP"/>
    <property type="match status" value="1"/>
</dbReference>
<evidence type="ECO:0000256" key="2">
    <source>
        <dbReference type="ARBA" id="ARBA00022527"/>
    </source>
</evidence>
<dbReference type="EMBL" id="JNBR01000479">
    <property type="protein sequence ID" value="OQR92151.1"/>
    <property type="molecule type" value="Genomic_DNA"/>
</dbReference>
<keyword evidence="7" id="KW-1133">Transmembrane helix</keyword>
<keyword evidence="10" id="KW-0418">Kinase</keyword>
<keyword evidence="7" id="KW-0472">Membrane</keyword>
<dbReference type="PROSITE" id="PS00108">
    <property type="entry name" value="PROTEIN_KINASE_ST"/>
    <property type="match status" value="1"/>
</dbReference>
<evidence type="ECO:0000256" key="8">
    <source>
        <dbReference type="SAM" id="SignalP"/>
    </source>
</evidence>
<dbReference type="GO" id="GO:0005524">
    <property type="term" value="F:ATP binding"/>
    <property type="evidence" value="ECO:0007669"/>
    <property type="project" value="UniProtKB-UniRule"/>
</dbReference>
<dbReference type="PROSITE" id="PS50011">
    <property type="entry name" value="PROTEIN_KINASE_DOM"/>
    <property type="match status" value="1"/>
</dbReference>
<name>A0A1V9Z2F5_ACHHY</name>
<evidence type="ECO:0000256" key="3">
    <source>
        <dbReference type="ARBA" id="ARBA00022737"/>
    </source>
</evidence>
<dbReference type="STRING" id="1202772.A0A1V9Z2F5"/>
<dbReference type="Gene3D" id="3.30.200.20">
    <property type="entry name" value="Phosphorylase Kinase, domain 1"/>
    <property type="match status" value="1"/>
</dbReference>
<dbReference type="OrthoDB" id="26722at2759"/>
<comment type="similarity">
    <text evidence="1">Belongs to the beta/gamma-crystallin family.</text>
</comment>
<dbReference type="InterPro" id="IPR051681">
    <property type="entry name" value="Ser/Thr_Kinases-Pseudokinases"/>
</dbReference>
<evidence type="ECO:0000256" key="4">
    <source>
        <dbReference type="ARBA" id="ARBA00022741"/>
    </source>
</evidence>
<dbReference type="SUPFAM" id="SSF49695">
    <property type="entry name" value="gamma-Crystallin-like"/>
    <property type="match status" value="1"/>
</dbReference>
<dbReference type="InterPro" id="IPR001064">
    <property type="entry name" value="Beta/gamma_crystallin"/>
</dbReference>
<dbReference type="PANTHER" id="PTHR44329">
    <property type="entry name" value="SERINE/THREONINE-PROTEIN KINASE TNNI3K-RELATED"/>
    <property type="match status" value="1"/>
</dbReference>
<gene>
    <name evidence="10" type="ORF">ACHHYP_04018</name>
</gene>
<accession>A0A1V9Z2F5</accession>
<sequence length="569" mass="61746">MAQLVLPLLAAAVVHGAILEPSTTIYLEPNFSGLSLDLGLIDSNTSLPWSHGIQSVRVASGYEFVGYESPAFRGSYMIWDRAAPDMGTLWSARILSFRVRPQTNELTIAPNNKQNIVSVYQAPTFDGGVLDLHISTGEISPPFYRNISSIRVTPGFVFVGYDGPNQTGATHSWSADSIYLDSWARRIVSYQVHPATTPPITMDPVTSVAPTPAPTPAASTNCKRAIARQEGSWALTVVDTVIILASAGGIVVLVVAIAVCVLRRVKAARQKSPLSHASTSRDTTSAAGSLQFDSIYKLAIDGSALQLDQLIGCGAFAEVWRGSFQSQVVAVKTLLSNRSTNQEIQDFVLEIALMASFESPYIVSVLGATWTRPSDLKCIMEYMNMGDLKDHLAHHGPNAYPWAQKVSAIQSIVHGLVYLHSLNIIHRDLKSRNILLDSKKGVKLVDFGVAKEDTHATMTTGVGTFRWMAPEVLQDSYYTVAADMYSFGMVLSEFDAHHIPYQNVKNAKTGMPLVDTAIIGAVMNGVLRPTFSADCPPCILDIAHACLAHDPTDRPTAFQVAAMLRDLEL</sequence>
<dbReference type="Gene3D" id="2.60.20.10">
    <property type="entry name" value="Crystallins"/>
    <property type="match status" value="2"/>
</dbReference>
<dbReference type="SMART" id="SM00220">
    <property type="entry name" value="S_TKc"/>
    <property type="match status" value="1"/>
</dbReference>
<feature type="domain" description="Protein kinase" evidence="9">
    <location>
        <begin position="305"/>
        <end position="569"/>
    </location>
</feature>
<protein>
    <submittedName>
        <fullName evidence="10">Protein kinase</fullName>
    </submittedName>
</protein>
<evidence type="ECO:0000256" key="7">
    <source>
        <dbReference type="SAM" id="Phobius"/>
    </source>
</evidence>
<feature type="signal peptide" evidence="8">
    <location>
        <begin position="1"/>
        <end position="16"/>
    </location>
</feature>
<dbReference type="PANTHER" id="PTHR44329:SF214">
    <property type="entry name" value="PROTEIN KINASE DOMAIN-CONTAINING PROTEIN"/>
    <property type="match status" value="1"/>
</dbReference>
<dbReference type="Pfam" id="PF00069">
    <property type="entry name" value="Pkinase"/>
    <property type="match status" value="1"/>
</dbReference>
<evidence type="ECO:0000256" key="6">
    <source>
        <dbReference type="PROSITE-ProRule" id="PRU10141"/>
    </source>
</evidence>
<keyword evidence="8" id="KW-0732">Signal</keyword>
<dbReference type="InterPro" id="IPR000719">
    <property type="entry name" value="Prot_kinase_dom"/>
</dbReference>
<dbReference type="PRINTS" id="PR00109">
    <property type="entry name" value="TYRKINASE"/>
</dbReference>
<keyword evidence="4 6" id="KW-0547">Nucleotide-binding</keyword>
<reference evidence="10 11" key="1">
    <citation type="journal article" date="2014" name="Genome Biol. Evol.">
        <title>The secreted proteins of Achlya hypogyna and Thraustotheca clavata identify the ancestral oomycete secretome and reveal gene acquisitions by horizontal gene transfer.</title>
        <authorList>
            <person name="Misner I."/>
            <person name="Blouin N."/>
            <person name="Leonard G."/>
            <person name="Richards T.A."/>
            <person name="Lane C.E."/>
        </authorList>
    </citation>
    <scope>NUCLEOTIDE SEQUENCE [LARGE SCALE GENOMIC DNA]</scope>
    <source>
        <strain evidence="10 11">ATCC 48635</strain>
    </source>
</reference>
<keyword evidence="5 6" id="KW-0067">ATP-binding</keyword>
<feature type="chain" id="PRO_5012912832" evidence="8">
    <location>
        <begin position="17"/>
        <end position="569"/>
    </location>
</feature>
<organism evidence="10 11">
    <name type="scientific">Achlya hypogyna</name>
    <name type="common">Oomycete</name>
    <name type="synonym">Protoachlya hypogyna</name>
    <dbReference type="NCBI Taxonomy" id="1202772"/>
    <lineage>
        <taxon>Eukaryota</taxon>
        <taxon>Sar</taxon>
        <taxon>Stramenopiles</taxon>
        <taxon>Oomycota</taxon>
        <taxon>Saprolegniomycetes</taxon>
        <taxon>Saprolegniales</taxon>
        <taxon>Achlyaceae</taxon>
        <taxon>Achlya</taxon>
    </lineage>
</organism>
<evidence type="ECO:0000259" key="9">
    <source>
        <dbReference type="PROSITE" id="PS50011"/>
    </source>
</evidence>
<dbReference type="GO" id="GO:0004674">
    <property type="term" value="F:protein serine/threonine kinase activity"/>
    <property type="evidence" value="ECO:0007669"/>
    <property type="project" value="UniProtKB-KW"/>
</dbReference>
<dbReference type="SUPFAM" id="SSF56112">
    <property type="entry name" value="Protein kinase-like (PK-like)"/>
    <property type="match status" value="1"/>
</dbReference>
<keyword evidence="2" id="KW-0723">Serine/threonine-protein kinase</keyword>
<keyword evidence="3" id="KW-0677">Repeat</keyword>